<protein>
    <recommendedName>
        <fullName evidence="4">AsnC-like helix-turn-helix protein</fullName>
    </recommendedName>
</protein>
<comment type="caution">
    <text evidence="2">The sequence shown here is derived from an EMBL/GenBank/DDBJ whole genome shotgun (WGS) entry which is preliminary data.</text>
</comment>
<dbReference type="Proteomes" id="UP000239203">
    <property type="component" value="Unassembled WGS sequence"/>
</dbReference>
<name>A0A2S6GR13_9PSEU</name>
<feature type="compositionally biased region" description="Pro residues" evidence="1">
    <location>
        <begin position="143"/>
        <end position="157"/>
    </location>
</feature>
<organism evidence="2 3">
    <name type="scientific">Actinokineospora auranticolor</name>
    <dbReference type="NCBI Taxonomy" id="155976"/>
    <lineage>
        <taxon>Bacteria</taxon>
        <taxon>Bacillati</taxon>
        <taxon>Actinomycetota</taxon>
        <taxon>Actinomycetes</taxon>
        <taxon>Pseudonocardiales</taxon>
        <taxon>Pseudonocardiaceae</taxon>
        <taxon>Actinokineospora</taxon>
    </lineage>
</organism>
<feature type="compositionally biased region" description="Polar residues" evidence="1">
    <location>
        <begin position="179"/>
        <end position="206"/>
    </location>
</feature>
<feature type="region of interest" description="Disordered" evidence="1">
    <location>
        <begin position="1"/>
        <end position="20"/>
    </location>
</feature>
<dbReference type="AlphaFoldDB" id="A0A2S6GR13"/>
<evidence type="ECO:0008006" key="4">
    <source>
        <dbReference type="Google" id="ProtNLM"/>
    </source>
</evidence>
<feature type="region of interest" description="Disordered" evidence="1">
    <location>
        <begin position="93"/>
        <end position="211"/>
    </location>
</feature>
<feature type="compositionally biased region" description="Low complexity" evidence="1">
    <location>
        <begin position="93"/>
        <end position="123"/>
    </location>
</feature>
<evidence type="ECO:0000313" key="2">
    <source>
        <dbReference type="EMBL" id="PPK67561.1"/>
    </source>
</evidence>
<proteinExistence type="predicted"/>
<dbReference type="EMBL" id="PTIX01000007">
    <property type="protein sequence ID" value="PPK67561.1"/>
    <property type="molecule type" value="Genomic_DNA"/>
</dbReference>
<sequence>MTRGEPGFRGGGGGDRVPSVVVTDPVDARLLGVVADMGRAAVHEIAARLGMDPREVASRLVALSGSGLPLLVGVECDPNGLRAALARMAPQPYYQQQQPQQGYPPYQPPQQVQQVQQVQQPIPQYVPPPNYAHHSGPVRTGPPSTPFPAPVGPPSMPTPVQAGPPSQPVPVSEPINTWGPPQSSSWARGDQQSPLAGSMDRTQPAAQRQGRVGATLETNGLEGERLAIQLVEVVDPADYLFTAAGYRLQPGERSIVVHTELTNRGAVPFSTLPDLYLVLATPAGETISKAPVSLSSRPPHRIGVQPGETAGGHTVYVVPENVQITSVRWSPRPDEEALTLTWTVEN</sequence>
<evidence type="ECO:0000256" key="1">
    <source>
        <dbReference type="SAM" id="MobiDB-lite"/>
    </source>
</evidence>
<gene>
    <name evidence="2" type="ORF">CLV40_107227</name>
</gene>
<reference evidence="2 3" key="1">
    <citation type="submission" date="2018-02" db="EMBL/GenBank/DDBJ databases">
        <title>Genomic Encyclopedia of Archaeal and Bacterial Type Strains, Phase II (KMG-II): from individual species to whole genera.</title>
        <authorList>
            <person name="Goeker M."/>
        </authorList>
    </citation>
    <scope>NUCLEOTIDE SEQUENCE [LARGE SCALE GENOMIC DNA]</scope>
    <source>
        <strain evidence="2 3">YU 961-1</strain>
    </source>
</reference>
<accession>A0A2S6GR13</accession>
<keyword evidence="3" id="KW-1185">Reference proteome</keyword>
<evidence type="ECO:0000313" key="3">
    <source>
        <dbReference type="Proteomes" id="UP000239203"/>
    </source>
</evidence>